<dbReference type="GO" id="GO:0005524">
    <property type="term" value="F:ATP binding"/>
    <property type="evidence" value="ECO:0007669"/>
    <property type="project" value="InterPro"/>
</dbReference>
<reference evidence="4" key="1">
    <citation type="journal article" date="2012" name="PLoS ONE">
        <title>Gene sets for utilization of primary and secondary nutrition supplies in the distal gut of endangered iberian lynx.</title>
        <authorList>
            <person name="Alcaide M."/>
            <person name="Messina E."/>
            <person name="Richter M."/>
            <person name="Bargiela R."/>
            <person name="Peplies J."/>
            <person name="Huws S.A."/>
            <person name="Newbold C.J."/>
            <person name="Golyshin P.N."/>
            <person name="Simon M.A."/>
            <person name="Lopez G."/>
            <person name="Yakimov M.M."/>
            <person name="Ferrer M."/>
        </authorList>
    </citation>
    <scope>NUCLEOTIDE SEQUENCE</scope>
</reference>
<dbReference type="PANTHER" id="PTHR10799">
    <property type="entry name" value="SNF2/RAD54 HELICASE FAMILY"/>
    <property type="match status" value="1"/>
</dbReference>
<dbReference type="Pfam" id="PF00176">
    <property type="entry name" value="SNF2-rel_dom"/>
    <property type="match status" value="1"/>
</dbReference>
<evidence type="ECO:0000313" key="4">
    <source>
        <dbReference type="EMBL" id="EJW89798.1"/>
    </source>
</evidence>
<dbReference type="InterPro" id="IPR038718">
    <property type="entry name" value="SNF2-like_sf"/>
</dbReference>
<dbReference type="PROSITE" id="PS51192">
    <property type="entry name" value="HELICASE_ATP_BIND_1"/>
    <property type="match status" value="1"/>
</dbReference>
<evidence type="ECO:0000256" key="1">
    <source>
        <dbReference type="ARBA" id="ARBA00022801"/>
    </source>
</evidence>
<dbReference type="EMBL" id="AMCI01009246">
    <property type="protein sequence ID" value="EJW89798.1"/>
    <property type="molecule type" value="Genomic_DNA"/>
</dbReference>
<name>J9F5L1_9ZZZZ</name>
<evidence type="ECO:0000259" key="2">
    <source>
        <dbReference type="PROSITE" id="PS51192"/>
    </source>
</evidence>
<dbReference type="GO" id="GO:0016787">
    <property type="term" value="F:hydrolase activity"/>
    <property type="evidence" value="ECO:0007669"/>
    <property type="project" value="UniProtKB-KW"/>
</dbReference>
<evidence type="ECO:0000259" key="3">
    <source>
        <dbReference type="PROSITE" id="PS51194"/>
    </source>
</evidence>
<keyword evidence="4" id="KW-0347">Helicase</keyword>
<dbReference type="PROSITE" id="PS51194">
    <property type="entry name" value="HELICASE_CTER"/>
    <property type="match status" value="1"/>
</dbReference>
<dbReference type="Gene3D" id="3.40.50.10810">
    <property type="entry name" value="Tandem AAA-ATPase domain"/>
    <property type="match status" value="1"/>
</dbReference>
<feature type="domain" description="Helicase ATP-binding" evidence="2">
    <location>
        <begin position="885"/>
        <end position="1042"/>
    </location>
</feature>
<dbReference type="InterPro" id="IPR049730">
    <property type="entry name" value="SNF2/RAD54-like_C"/>
</dbReference>
<dbReference type="CDD" id="cd18012">
    <property type="entry name" value="DEXQc_arch_SWI2_SNF2"/>
    <property type="match status" value="1"/>
</dbReference>
<dbReference type="Gene3D" id="3.40.50.300">
    <property type="entry name" value="P-loop containing nucleotide triphosphate hydrolases"/>
    <property type="match status" value="1"/>
</dbReference>
<keyword evidence="4" id="KW-0547">Nucleotide-binding</keyword>
<dbReference type="Pfam" id="PF00271">
    <property type="entry name" value="Helicase_C"/>
    <property type="match status" value="1"/>
</dbReference>
<organism evidence="4">
    <name type="scientific">gut metagenome</name>
    <dbReference type="NCBI Taxonomy" id="749906"/>
    <lineage>
        <taxon>unclassified sequences</taxon>
        <taxon>metagenomes</taxon>
        <taxon>organismal metagenomes</taxon>
    </lineage>
</organism>
<feature type="domain" description="Helicase C-terminal" evidence="3">
    <location>
        <begin position="1162"/>
        <end position="1316"/>
    </location>
</feature>
<dbReference type="InterPro" id="IPR027417">
    <property type="entry name" value="P-loop_NTPase"/>
</dbReference>
<proteinExistence type="predicted"/>
<accession>J9F5L1</accession>
<keyword evidence="1" id="KW-0378">Hydrolase</keyword>
<dbReference type="InterPro" id="IPR001650">
    <property type="entry name" value="Helicase_C-like"/>
</dbReference>
<dbReference type="GO" id="GO:0004386">
    <property type="term" value="F:helicase activity"/>
    <property type="evidence" value="ECO:0007669"/>
    <property type="project" value="UniProtKB-KW"/>
</dbReference>
<dbReference type="SMART" id="SM00490">
    <property type="entry name" value="HELICc"/>
    <property type="match status" value="1"/>
</dbReference>
<dbReference type="InterPro" id="IPR000330">
    <property type="entry name" value="SNF2_N"/>
</dbReference>
<gene>
    <name evidence="4" type="ORF">EVA_22083</name>
</gene>
<sequence>MNLEPYKELESSPSSLKVLCLYAYSLNECSPQIIEKFAKKEHIGKAKLYRDIDALVNKQMLIRFRYDWKTHEMVYIIHPIHCIPVYVYLLTYHRNWLQEIALFFSGSKKNNQFLQMTKAALKGETAVFKMPSISELDLTYLHPTMDDPRFYPIIIQLPSIFLNEILKSEIALASENDNPSMLNQLQELLKMKHSLTSSDYTEIKEVMALYRFYAFGEYQAGMKPQTMYGLFLEAIHSLYAQNYSHALECFTAGLKIKNKVSDEKNVLSAMANSFYLVMTYVKEGSADSMKKLGQLLKKKGMQVRSTLPASCIGKYFTHPKREMEREYIISMSLASSPSIQAFAYLFAHYSAQHTDLNILPKEIAPKQAFLRHELAPFLHLTDEEQQTLEQQFGGKPVLASIYVKQPWEMLLESLLPKNESESQSKETRLMYLISGSSLIDVREQTRLKSGEWGAGKNISLKRYHSGEIDCMDETDQTIWREWRRSGRIQLTTDIALPELVGSDRVYTGRYAPFTQVTVTQENPYLVIEKKGNQLKVSSNYQDKKESNTLAGPTHMILRKTDSQYVVFPLQGEKRRVYQQLLNQQSFPMNAEDKLNDFFAQMGGEIEVHSSILETSDSLDTLEGQAAICLQVHPQGNTFSLFAFAKPLPEGNCLFLPGQGIGIIIDKKDGIRYQVKRKLKEETKNFEALAYFIEENCEETFRQNEVVLKIDQMLNVMEYIQPQGDTYFMEWPEGEKLRIKNALQSEKWDIRLKSNHNWFDIEGEINLDDNTLMSIGQLLELVGNSHNKYIRLNEQEFLHLSDSLQKQLARLEAIAVKQQGKMKLTSFQAGLLGNDILNGEMTIQCDEQLENLRAKVAESKNLQAKVPTQLKATLREYQVEGFQWIARLNNWGAGACLADDMGLGKTLQSIAYLLYKGKEGPSLVVAPASVVPNWKKELQRFAPSLHVHTLNESEDRESCLTKAKKMDIILSSYGLLISESKQFVSKHWNVVCLDEAHTIKNRSTKTSGCVMQLQAEHRLILTGTPIQNHLGELWNLFQFINPGLLGSYEHFQQKFILPIEQDHDKQRQLQLNRIVHPFMLRRTKQEVVEELPDKEEITVPVELSDEEMAVYEVIRQRAKELIEEGGEQVNVVTLSEITRLRLAACCASLTEKKWKGKCSKIEKLLELMAELKEGGNRALIFSQFTSFFTLIRKALDKAGENYLYLDGSVPVKQREKLVQEFQEGDCPFFLISLKAGGLGLNLTGANYIIHLDPWWNPAIEQQATDRAYRIGQTQKVTAYHLISSHTIEEKIIRLHENKRNLADALLDGTDMSHKLTAQELMEILEQ</sequence>
<dbReference type="CDD" id="cd18793">
    <property type="entry name" value="SF2_C_SNF"/>
    <property type="match status" value="1"/>
</dbReference>
<protein>
    <submittedName>
        <fullName evidence="4">SNF2 family helicase</fullName>
    </submittedName>
</protein>
<dbReference type="SUPFAM" id="SSF52540">
    <property type="entry name" value="P-loop containing nucleoside triphosphate hydrolases"/>
    <property type="match status" value="2"/>
</dbReference>
<dbReference type="SMART" id="SM00487">
    <property type="entry name" value="DEXDc"/>
    <property type="match status" value="1"/>
</dbReference>
<keyword evidence="4" id="KW-0067">ATP-binding</keyword>
<dbReference type="InterPro" id="IPR014001">
    <property type="entry name" value="Helicase_ATP-bd"/>
</dbReference>
<comment type="caution">
    <text evidence="4">The sequence shown here is derived from an EMBL/GenBank/DDBJ whole genome shotgun (WGS) entry which is preliminary data.</text>
</comment>